<evidence type="ECO:0000256" key="3">
    <source>
        <dbReference type="ARBA" id="ARBA00022692"/>
    </source>
</evidence>
<dbReference type="EC" id="2.3.1.225" evidence="7"/>
<evidence type="ECO:0000256" key="6">
    <source>
        <dbReference type="ARBA" id="ARBA00023315"/>
    </source>
</evidence>
<keyword evidence="5 7" id="KW-0472">Membrane</keyword>
<dbReference type="GO" id="GO:0019706">
    <property type="term" value="F:protein-cysteine S-palmitoyltransferase activity"/>
    <property type="evidence" value="ECO:0007669"/>
    <property type="project" value="UniProtKB-EC"/>
</dbReference>
<protein>
    <recommendedName>
        <fullName evidence="7">Palmitoyltransferase</fullName>
        <ecNumber evidence="7">2.3.1.225</ecNumber>
    </recommendedName>
</protein>
<reference evidence="9" key="1">
    <citation type="submission" date="2015-06" db="EMBL/GenBank/DDBJ databases">
        <authorList>
            <person name="Hoefler B.C."/>
            <person name="Straight P.D."/>
        </authorList>
    </citation>
    <scope>NUCLEOTIDE SEQUENCE</scope>
</reference>
<dbReference type="GO" id="GO:0016020">
    <property type="term" value="C:membrane"/>
    <property type="evidence" value="ECO:0007669"/>
    <property type="project" value="UniProtKB-SubCell"/>
</dbReference>
<accession>A0A0K8V567</accession>
<gene>
    <name evidence="9" type="primary">Zdhhc24_1</name>
    <name evidence="9" type="ORF">c0_g1_i1</name>
</gene>
<evidence type="ECO:0000256" key="2">
    <source>
        <dbReference type="ARBA" id="ARBA00022679"/>
    </source>
</evidence>
<feature type="transmembrane region" description="Helical" evidence="7">
    <location>
        <begin position="171"/>
        <end position="189"/>
    </location>
</feature>
<evidence type="ECO:0000256" key="5">
    <source>
        <dbReference type="ARBA" id="ARBA00023136"/>
    </source>
</evidence>
<evidence type="ECO:0000259" key="8">
    <source>
        <dbReference type="Pfam" id="PF01529"/>
    </source>
</evidence>
<comment type="domain">
    <text evidence="7">The DHHC domain is required for palmitoyltransferase activity.</text>
</comment>
<dbReference type="OrthoDB" id="302728at2759"/>
<feature type="transmembrane region" description="Helical" evidence="7">
    <location>
        <begin position="201"/>
        <end position="221"/>
    </location>
</feature>
<dbReference type="EMBL" id="GDHF01018245">
    <property type="protein sequence ID" value="JAI34069.1"/>
    <property type="molecule type" value="Transcribed_RNA"/>
</dbReference>
<dbReference type="AlphaFoldDB" id="A0A0K8V567"/>
<dbReference type="InterPro" id="IPR039859">
    <property type="entry name" value="PFA4/ZDH16/20/ERF2-like"/>
</dbReference>
<evidence type="ECO:0000256" key="1">
    <source>
        <dbReference type="ARBA" id="ARBA00004141"/>
    </source>
</evidence>
<keyword evidence="6 7" id="KW-0012">Acyltransferase</keyword>
<organism evidence="9">
    <name type="scientific">Bactrocera latifrons</name>
    <name type="common">Malaysian fruit fly</name>
    <name type="synonym">Chaetodacus latifrons</name>
    <dbReference type="NCBI Taxonomy" id="174628"/>
    <lineage>
        <taxon>Eukaryota</taxon>
        <taxon>Metazoa</taxon>
        <taxon>Ecdysozoa</taxon>
        <taxon>Arthropoda</taxon>
        <taxon>Hexapoda</taxon>
        <taxon>Insecta</taxon>
        <taxon>Pterygota</taxon>
        <taxon>Neoptera</taxon>
        <taxon>Endopterygota</taxon>
        <taxon>Diptera</taxon>
        <taxon>Brachycera</taxon>
        <taxon>Muscomorpha</taxon>
        <taxon>Tephritoidea</taxon>
        <taxon>Tephritidae</taxon>
        <taxon>Bactrocera</taxon>
        <taxon>Bactrocera</taxon>
    </lineage>
</organism>
<keyword evidence="4 7" id="KW-1133">Transmembrane helix</keyword>
<comment type="catalytic activity">
    <reaction evidence="7">
        <text>L-cysteinyl-[protein] + hexadecanoyl-CoA = S-hexadecanoyl-L-cysteinyl-[protein] + CoA</text>
        <dbReference type="Rhea" id="RHEA:36683"/>
        <dbReference type="Rhea" id="RHEA-COMP:10131"/>
        <dbReference type="Rhea" id="RHEA-COMP:11032"/>
        <dbReference type="ChEBI" id="CHEBI:29950"/>
        <dbReference type="ChEBI" id="CHEBI:57287"/>
        <dbReference type="ChEBI" id="CHEBI:57379"/>
        <dbReference type="ChEBI" id="CHEBI:74151"/>
        <dbReference type="EC" id="2.3.1.225"/>
    </reaction>
</comment>
<dbReference type="PANTHER" id="PTHR12246">
    <property type="entry name" value="PALMITOYLTRANSFERASE ZDHHC16"/>
    <property type="match status" value="1"/>
</dbReference>
<proteinExistence type="inferred from homology"/>
<name>A0A0K8V567_BACLA</name>
<evidence type="ECO:0000256" key="7">
    <source>
        <dbReference type="RuleBase" id="RU079119"/>
    </source>
</evidence>
<feature type="transmembrane region" description="Helical" evidence="7">
    <location>
        <begin position="48"/>
        <end position="66"/>
    </location>
</feature>
<sequence>MEMRLRKHFFPRRWCDIFCFLLIALFLPPIALFDLVIVVPAIHPPGTFMHNFIFTLGVFLFTNIYGNMFAAMLVDTSVDAINLDSVIPQKPHTKGWYTCKHCLKLVPPRSYHCKACKTCILKRDHHCVFTGCCIGHYNFRFFALFLFYMFIGSAISIGYLTYYMFWVHAKIFLHFLSFYKMICPILMTIDGGIWDNLPLIFYNLNVVAIVLSSILLVFHWIPIINGGTSYERRLDYPYGRDIYTNLRSIFGKRMYLVWLSPFLSSDLLEDGANWDEGEGMPLVRLSRKRNRRQHKLRQTRRTLSE</sequence>
<keyword evidence="3 7" id="KW-0812">Transmembrane</keyword>
<feature type="transmembrane region" description="Helical" evidence="7">
    <location>
        <begin position="20"/>
        <end position="42"/>
    </location>
</feature>
<evidence type="ECO:0000313" key="9">
    <source>
        <dbReference type="EMBL" id="JAI34069.1"/>
    </source>
</evidence>
<dbReference type="Pfam" id="PF01529">
    <property type="entry name" value="DHHC"/>
    <property type="match status" value="1"/>
</dbReference>
<dbReference type="PROSITE" id="PS50216">
    <property type="entry name" value="DHHC"/>
    <property type="match status" value="1"/>
</dbReference>
<comment type="similarity">
    <text evidence="7">Belongs to the DHHC palmitoyltransferase family.</text>
</comment>
<evidence type="ECO:0000256" key="4">
    <source>
        <dbReference type="ARBA" id="ARBA00022989"/>
    </source>
</evidence>
<comment type="subcellular location">
    <subcellularLocation>
        <location evidence="1">Membrane</location>
        <topology evidence="1">Multi-pass membrane protein</topology>
    </subcellularLocation>
</comment>
<keyword evidence="2 7" id="KW-0808">Transferase</keyword>
<feature type="domain" description="Palmitoyltransferase DHHC" evidence="8">
    <location>
        <begin position="94"/>
        <end position="232"/>
    </location>
</feature>
<dbReference type="InterPro" id="IPR001594">
    <property type="entry name" value="Palmitoyltrfase_DHHC"/>
</dbReference>
<feature type="transmembrane region" description="Helical" evidence="7">
    <location>
        <begin position="141"/>
        <end position="165"/>
    </location>
</feature>